<feature type="chain" id="PRO_5032479051" evidence="1">
    <location>
        <begin position="24"/>
        <end position="236"/>
    </location>
</feature>
<reference evidence="3 4" key="1">
    <citation type="submission" date="2020-01" db="EMBL/GenBank/DDBJ databases">
        <title>Genome sequencing of strain KACC 21265.</title>
        <authorList>
            <person name="Heo J."/>
            <person name="Kim S.-J."/>
            <person name="Kim J.-S."/>
            <person name="Hong S.-B."/>
            <person name="Kwon S.-W."/>
        </authorList>
    </citation>
    <scope>NUCLEOTIDE SEQUENCE [LARGE SCALE GENOMIC DNA]</scope>
    <source>
        <strain evidence="3 4">KACC 21265</strain>
    </source>
</reference>
<dbReference type="KEGG" id="xyk:GT347_13025"/>
<organism evidence="3 4">
    <name type="scientific">Xylophilus rhododendri</name>
    <dbReference type="NCBI Taxonomy" id="2697032"/>
    <lineage>
        <taxon>Bacteria</taxon>
        <taxon>Pseudomonadati</taxon>
        <taxon>Pseudomonadota</taxon>
        <taxon>Betaproteobacteria</taxon>
        <taxon>Burkholderiales</taxon>
        <taxon>Xylophilus</taxon>
    </lineage>
</organism>
<proteinExistence type="predicted"/>
<sequence>MRGRRPCAAAWGLCLVLAGSAGAGSLAVNPVRLTLATGQTAAALTVRNDGAAPALVQLETLDWSQQDGSEVLAPSRELLATPPIFTVAPGASQVVRVGLRSAAVPRAVERSFRLLLKEIPPPPQADARGLQMALHLSLPVFLQPVGTAKPILQWEAARQGAQLRLSARNAGNTHVQISKVALQGIDWPPKTAAAYLLAGQRREWLIAREVPVGSELLLTAQTDAGDLSARLVVAAP</sequence>
<dbReference type="PRINTS" id="PR00969">
    <property type="entry name" value="CHAPERONPILI"/>
</dbReference>
<dbReference type="AlphaFoldDB" id="A0A857J6X7"/>
<gene>
    <name evidence="3" type="ORF">GT347_13025</name>
</gene>
<evidence type="ECO:0000313" key="4">
    <source>
        <dbReference type="Proteomes" id="UP000464787"/>
    </source>
</evidence>
<accession>A0A857J6X7</accession>
<evidence type="ECO:0000256" key="1">
    <source>
        <dbReference type="SAM" id="SignalP"/>
    </source>
</evidence>
<dbReference type="InterPro" id="IPR001829">
    <property type="entry name" value="Pili_assmbl_chaperone_bac"/>
</dbReference>
<dbReference type="RefSeq" id="WP_160552379.1">
    <property type="nucleotide sequence ID" value="NZ_CP047650.1"/>
</dbReference>
<dbReference type="InterPro" id="IPR050643">
    <property type="entry name" value="Periplasmic_pilus_chap"/>
</dbReference>
<protein>
    <submittedName>
        <fullName evidence="3">Fimbria/pilus periplasmic chaperone</fullName>
    </submittedName>
</protein>
<dbReference type="EMBL" id="CP047650">
    <property type="protein sequence ID" value="QHI98829.1"/>
    <property type="molecule type" value="Genomic_DNA"/>
</dbReference>
<dbReference type="PANTHER" id="PTHR30251">
    <property type="entry name" value="PILUS ASSEMBLY CHAPERONE"/>
    <property type="match status" value="1"/>
</dbReference>
<keyword evidence="4" id="KW-1185">Reference proteome</keyword>
<keyword evidence="1" id="KW-0732">Signal</keyword>
<evidence type="ECO:0000313" key="3">
    <source>
        <dbReference type="EMBL" id="QHI98829.1"/>
    </source>
</evidence>
<dbReference type="GO" id="GO:0030288">
    <property type="term" value="C:outer membrane-bounded periplasmic space"/>
    <property type="evidence" value="ECO:0007669"/>
    <property type="project" value="InterPro"/>
</dbReference>
<dbReference type="PANTHER" id="PTHR30251:SF4">
    <property type="entry name" value="SLR1668 PROTEIN"/>
    <property type="match status" value="1"/>
</dbReference>
<dbReference type="Pfam" id="PF00345">
    <property type="entry name" value="PapD_N"/>
    <property type="match status" value="1"/>
</dbReference>
<dbReference type="GO" id="GO:0071555">
    <property type="term" value="P:cell wall organization"/>
    <property type="evidence" value="ECO:0007669"/>
    <property type="project" value="InterPro"/>
</dbReference>
<feature type="domain" description="Pili assembly chaperone N-terminal" evidence="2">
    <location>
        <begin position="26"/>
        <end position="146"/>
    </location>
</feature>
<feature type="signal peptide" evidence="1">
    <location>
        <begin position="1"/>
        <end position="23"/>
    </location>
</feature>
<evidence type="ECO:0000259" key="2">
    <source>
        <dbReference type="Pfam" id="PF00345"/>
    </source>
</evidence>
<dbReference type="Proteomes" id="UP000464787">
    <property type="component" value="Chromosome"/>
</dbReference>
<dbReference type="InterPro" id="IPR008962">
    <property type="entry name" value="PapD-like_sf"/>
</dbReference>
<dbReference type="InterPro" id="IPR016147">
    <property type="entry name" value="Pili_assmbl_chaperone_N"/>
</dbReference>
<dbReference type="InterPro" id="IPR013783">
    <property type="entry name" value="Ig-like_fold"/>
</dbReference>
<name>A0A857J6X7_9BURK</name>
<dbReference type="SUPFAM" id="SSF49354">
    <property type="entry name" value="PapD-like"/>
    <property type="match status" value="1"/>
</dbReference>
<dbReference type="Gene3D" id="2.60.40.10">
    <property type="entry name" value="Immunoglobulins"/>
    <property type="match status" value="1"/>
</dbReference>